<sequence length="136" mass="15912">MTNWCRGIIEIKGKGEDIKRFLINKLGGDAKEIIDKGNKLILHADRVLWIEGTERNCIEGLLEFEYNSQDNESYFKDDGFHAARYIDSKPYVIFSKDFNLDFYISGVEVYGCFEQEIIIKRGIIVKEIAKKFEFER</sequence>
<reference evidence="1 2" key="1">
    <citation type="submission" date="2019-05" db="EMBL/GenBank/DDBJ databases">
        <title>Psychrobacillus vulpis sp. nov., a new species isolated from feces of a red fox that inhabits in The Tablas de Daimiel Natural Park, Albacete, Spain.</title>
        <authorList>
            <person name="Rodriguez M."/>
            <person name="Reina J.C."/>
            <person name="Bejar V."/>
            <person name="Llamas I."/>
        </authorList>
    </citation>
    <scope>NUCLEOTIDE SEQUENCE [LARGE SCALE GENOMIC DNA]</scope>
    <source>
        <strain evidence="1 2">NEAU-3TGS17</strain>
    </source>
</reference>
<protein>
    <submittedName>
        <fullName evidence="1">Uncharacterized protein</fullName>
    </submittedName>
</protein>
<comment type="caution">
    <text evidence="1">The sequence shown here is derived from an EMBL/GenBank/DDBJ whole genome shotgun (WGS) entry which is preliminary data.</text>
</comment>
<dbReference type="Proteomes" id="UP000317316">
    <property type="component" value="Unassembled WGS sequence"/>
</dbReference>
<keyword evidence="2" id="KW-1185">Reference proteome</keyword>
<proteinExistence type="predicted"/>
<evidence type="ECO:0000313" key="2">
    <source>
        <dbReference type="Proteomes" id="UP000317316"/>
    </source>
</evidence>
<accession>A0A544SZS4</accession>
<evidence type="ECO:0000313" key="1">
    <source>
        <dbReference type="EMBL" id="TQR10708.1"/>
    </source>
</evidence>
<name>A0A544SZS4_9BACI</name>
<organism evidence="1 2">
    <name type="scientific">Psychrobacillus lasiicapitis</name>
    <dbReference type="NCBI Taxonomy" id="1636719"/>
    <lineage>
        <taxon>Bacteria</taxon>
        <taxon>Bacillati</taxon>
        <taxon>Bacillota</taxon>
        <taxon>Bacilli</taxon>
        <taxon>Bacillales</taxon>
        <taxon>Bacillaceae</taxon>
        <taxon>Psychrobacillus</taxon>
    </lineage>
</organism>
<gene>
    <name evidence="1" type="ORF">FG382_16720</name>
</gene>
<dbReference type="AlphaFoldDB" id="A0A544SZS4"/>
<dbReference type="RefSeq" id="WP_142540028.1">
    <property type="nucleotide sequence ID" value="NZ_BMIE01000008.1"/>
</dbReference>
<dbReference type="EMBL" id="VDGH01000010">
    <property type="protein sequence ID" value="TQR10708.1"/>
    <property type="molecule type" value="Genomic_DNA"/>
</dbReference>